<organism evidence="1 2">
    <name type="scientific">Penicillium hetheringtonii</name>
    <dbReference type="NCBI Taxonomy" id="911720"/>
    <lineage>
        <taxon>Eukaryota</taxon>
        <taxon>Fungi</taxon>
        <taxon>Dikarya</taxon>
        <taxon>Ascomycota</taxon>
        <taxon>Pezizomycotina</taxon>
        <taxon>Eurotiomycetes</taxon>
        <taxon>Eurotiomycetidae</taxon>
        <taxon>Eurotiales</taxon>
        <taxon>Aspergillaceae</taxon>
        <taxon>Penicillium</taxon>
    </lineage>
</organism>
<dbReference type="EMBL" id="JAQJAC010000003">
    <property type="protein sequence ID" value="KAJ5590028.1"/>
    <property type="molecule type" value="Genomic_DNA"/>
</dbReference>
<dbReference type="InterPro" id="IPR006439">
    <property type="entry name" value="HAD-SF_hydro_IA"/>
</dbReference>
<proteinExistence type="predicted"/>
<dbReference type="InterPro" id="IPR023214">
    <property type="entry name" value="HAD_sf"/>
</dbReference>
<sequence length="232" mass="25799">MGDIGLSNGTTVPDPSSLPVLFFIPGSKVQETLSELIDTYISNQLSISKTEAITLHAKYFHQYGQTIEGLIRHHEINALHYNSLVDDALPLETLLKPNPELKTFLNSIDRSKVRLRCLTNAYITHARRVLKILGIEAFFEDVTYVDYGVLPFICKPQAGMFGKAMVEAGLGVGDVEKCFFVDDSVGNCVGAREFGWNAVHLVEGGKSSSEFDSQARIQRLEELVGIWPDFFK</sequence>
<keyword evidence="2" id="KW-1185">Reference proteome</keyword>
<dbReference type="NCBIfam" id="TIGR01509">
    <property type="entry name" value="HAD-SF-IA-v3"/>
    <property type="match status" value="1"/>
</dbReference>
<name>A0AAD6DP86_9EURO</name>
<keyword evidence="1" id="KW-0378">Hydrolase</keyword>
<evidence type="ECO:0000313" key="1">
    <source>
        <dbReference type="EMBL" id="KAJ5590028.1"/>
    </source>
</evidence>
<dbReference type="InterPro" id="IPR036412">
    <property type="entry name" value="HAD-like_sf"/>
</dbReference>
<dbReference type="Gene3D" id="3.40.50.1000">
    <property type="entry name" value="HAD superfamily/HAD-like"/>
    <property type="match status" value="1"/>
</dbReference>
<accession>A0AAD6DP86</accession>
<dbReference type="InterPro" id="IPR052791">
    <property type="entry name" value="SSM1_domain"/>
</dbReference>
<protein>
    <submittedName>
        <fullName evidence="1">Haloacid dehalogenase-like hydrolase-domain-containing protein</fullName>
    </submittedName>
</protein>
<dbReference type="PANTHER" id="PTHR47438">
    <property type="entry name" value="PHOSPHATE METABOLISM PROTEIN 8-RELATED"/>
    <property type="match status" value="1"/>
</dbReference>
<dbReference type="AlphaFoldDB" id="A0AAD6DP86"/>
<dbReference type="Gene3D" id="1.10.150.450">
    <property type="match status" value="1"/>
</dbReference>
<dbReference type="PANTHER" id="PTHR47438:SF1">
    <property type="entry name" value="PHOSPHATE METABOLISM PROTEIN 8-RELATED"/>
    <property type="match status" value="1"/>
</dbReference>
<dbReference type="Pfam" id="PF00702">
    <property type="entry name" value="Hydrolase"/>
    <property type="match status" value="1"/>
</dbReference>
<gene>
    <name evidence="1" type="ORF">N7450_004000</name>
</gene>
<comment type="caution">
    <text evidence="1">The sequence shown here is derived from an EMBL/GenBank/DDBJ whole genome shotgun (WGS) entry which is preliminary data.</text>
</comment>
<dbReference type="Proteomes" id="UP001216150">
    <property type="component" value="Unassembled WGS sequence"/>
</dbReference>
<dbReference type="SUPFAM" id="SSF56784">
    <property type="entry name" value="HAD-like"/>
    <property type="match status" value="1"/>
</dbReference>
<reference evidence="1 2" key="1">
    <citation type="journal article" date="2023" name="IMA Fungus">
        <title>Comparative genomic study of the Penicillium genus elucidates a diverse pangenome and 15 lateral gene transfer events.</title>
        <authorList>
            <person name="Petersen C."/>
            <person name="Sorensen T."/>
            <person name="Nielsen M.R."/>
            <person name="Sondergaard T.E."/>
            <person name="Sorensen J.L."/>
            <person name="Fitzpatrick D.A."/>
            <person name="Frisvad J.C."/>
            <person name="Nielsen K.L."/>
        </authorList>
    </citation>
    <scope>NUCLEOTIDE SEQUENCE [LARGE SCALE GENOMIC DNA]</scope>
    <source>
        <strain evidence="1 2">IBT 29057</strain>
    </source>
</reference>
<dbReference type="GO" id="GO:0008252">
    <property type="term" value="F:nucleotidase activity"/>
    <property type="evidence" value="ECO:0007669"/>
    <property type="project" value="TreeGrafter"/>
</dbReference>
<dbReference type="GO" id="GO:0006206">
    <property type="term" value="P:pyrimidine nucleobase metabolic process"/>
    <property type="evidence" value="ECO:0007669"/>
    <property type="project" value="TreeGrafter"/>
</dbReference>
<dbReference type="GO" id="GO:0009166">
    <property type="term" value="P:nucleotide catabolic process"/>
    <property type="evidence" value="ECO:0007669"/>
    <property type="project" value="TreeGrafter"/>
</dbReference>
<evidence type="ECO:0000313" key="2">
    <source>
        <dbReference type="Proteomes" id="UP001216150"/>
    </source>
</evidence>